<sequence length="217" mass="24336">MAANYLLEYMRPTFLLLLSSLSMVGCATVGEGLYGMRQTQTIDFPQVRQYAQAYGVGTAPGKSFALDTSYLTFLKKQPPARQREATHHGQPLQLLYYNRAGQLVSYYVSCNANGFPNLEWNHRKSLDVFPPVSQTLPDSLLSFAQLAPFLRTVGGSRVSAMESSADYTVVVFWSHRMGRQSQRLLAAAHYNLQRAAGTQKTYIMYVNNDAYLKRIGL</sequence>
<organism evidence="1 2">
    <name type="scientific">Hymenobacter mucosus</name>
    <dbReference type="NCBI Taxonomy" id="1411120"/>
    <lineage>
        <taxon>Bacteria</taxon>
        <taxon>Pseudomonadati</taxon>
        <taxon>Bacteroidota</taxon>
        <taxon>Cytophagia</taxon>
        <taxon>Cytophagales</taxon>
        <taxon>Hymenobacteraceae</taxon>
        <taxon>Hymenobacter</taxon>
    </lineage>
</organism>
<name>A0A238X3X5_9BACT</name>
<evidence type="ECO:0000313" key="2">
    <source>
        <dbReference type="Proteomes" id="UP000198310"/>
    </source>
</evidence>
<dbReference type="Proteomes" id="UP000198310">
    <property type="component" value="Unassembled WGS sequence"/>
</dbReference>
<keyword evidence="2" id="KW-1185">Reference proteome</keyword>
<proteinExistence type="predicted"/>
<reference evidence="2" key="1">
    <citation type="submission" date="2017-06" db="EMBL/GenBank/DDBJ databases">
        <authorList>
            <person name="Varghese N."/>
            <person name="Submissions S."/>
        </authorList>
    </citation>
    <scope>NUCLEOTIDE SEQUENCE [LARGE SCALE GENOMIC DNA]</scope>
    <source>
        <strain evidence="2">DSM 28041</strain>
    </source>
</reference>
<gene>
    <name evidence="1" type="ORF">SAMN06269173_103441</name>
</gene>
<dbReference type="EMBL" id="FZNS01000003">
    <property type="protein sequence ID" value="SNR53352.1"/>
    <property type="molecule type" value="Genomic_DNA"/>
</dbReference>
<protein>
    <submittedName>
        <fullName evidence="1">Uncharacterized protein</fullName>
    </submittedName>
</protein>
<evidence type="ECO:0000313" key="1">
    <source>
        <dbReference type="EMBL" id="SNR53352.1"/>
    </source>
</evidence>
<dbReference type="AlphaFoldDB" id="A0A238X3X5"/>
<accession>A0A238X3X5</accession>